<organism evidence="2 3">
    <name type="scientific">Trichogramma kaykai</name>
    <dbReference type="NCBI Taxonomy" id="54128"/>
    <lineage>
        <taxon>Eukaryota</taxon>
        <taxon>Metazoa</taxon>
        <taxon>Ecdysozoa</taxon>
        <taxon>Arthropoda</taxon>
        <taxon>Hexapoda</taxon>
        <taxon>Insecta</taxon>
        <taxon>Pterygota</taxon>
        <taxon>Neoptera</taxon>
        <taxon>Endopterygota</taxon>
        <taxon>Hymenoptera</taxon>
        <taxon>Apocrita</taxon>
        <taxon>Proctotrupomorpha</taxon>
        <taxon>Chalcidoidea</taxon>
        <taxon>Trichogrammatidae</taxon>
        <taxon>Trichogramma</taxon>
    </lineage>
</organism>
<evidence type="ECO:0008006" key="4">
    <source>
        <dbReference type="Google" id="ProtNLM"/>
    </source>
</evidence>
<name>A0ABD2XHN5_9HYME</name>
<accession>A0ABD2XHN5</accession>
<protein>
    <recommendedName>
        <fullName evidence="4">DUF4211 domain-containing protein</fullName>
    </recommendedName>
</protein>
<keyword evidence="3" id="KW-1185">Reference proteome</keyword>
<dbReference type="AlphaFoldDB" id="A0ABD2XHN5"/>
<dbReference type="Proteomes" id="UP001627154">
    <property type="component" value="Unassembled WGS sequence"/>
</dbReference>
<evidence type="ECO:0000313" key="3">
    <source>
        <dbReference type="Proteomes" id="UP001627154"/>
    </source>
</evidence>
<proteinExistence type="predicted"/>
<sequence length="367" mass="42962">MYYKTGKEEDFSSYARKQLKRARSSTDLEEEEEASSSQPRDHDVPLDDIEENLSYDYEFFNDDAINVPDACMNDSQSIDGTKEENDYYKEINDECDIDLFQIRQRKKIKCLRDLIESEGFHDPISTPVAISQSQLLFMILKLNTCNHLSLTTLSNILSLINSIFEESILPASKYMVDKIFNNDDDVDYHITCPKCNKYLANQTIDYMLRLSSEMKTGNSIYGVKKVSALINLQYFDIIRGFVPDYMHCILCGVGKQITEYLIKSDSEFYGNLLDEIKFPYQVGRMTRPLSGRRYWKCKEWENWILYASLVLFSLKYKSPKLQYWSLLVESLHILLQENITTEELNNAEENLRQFVKKKLKMISKSKR</sequence>
<evidence type="ECO:0000313" key="2">
    <source>
        <dbReference type="EMBL" id="KAL3404761.1"/>
    </source>
</evidence>
<dbReference type="EMBL" id="JBJJXI010000023">
    <property type="protein sequence ID" value="KAL3404761.1"/>
    <property type="molecule type" value="Genomic_DNA"/>
</dbReference>
<reference evidence="2 3" key="1">
    <citation type="journal article" date="2024" name="bioRxiv">
        <title>A reference genome for Trichogramma kaykai: A tiny desert-dwelling parasitoid wasp with competing sex-ratio distorters.</title>
        <authorList>
            <person name="Culotta J."/>
            <person name="Lindsey A.R."/>
        </authorList>
    </citation>
    <scope>NUCLEOTIDE SEQUENCE [LARGE SCALE GENOMIC DNA]</scope>
    <source>
        <strain evidence="2 3">KSX58</strain>
    </source>
</reference>
<dbReference type="PANTHER" id="PTHR46579">
    <property type="entry name" value="F5/8 TYPE C DOMAIN-CONTAINING PROTEIN-RELATED"/>
    <property type="match status" value="1"/>
</dbReference>
<comment type="caution">
    <text evidence="2">The sequence shown here is derived from an EMBL/GenBank/DDBJ whole genome shotgun (WGS) entry which is preliminary data.</text>
</comment>
<evidence type="ECO:0000256" key="1">
    <source>
        <dbReference type="SAM" id="MobiDB-lite"/>
    </source>
</evidence>
<dbReference type="PANTHER" id="PTHR46579:SF1">
    <property type="entry name" value="F5_8 TYPE C DOMAIN-CONTAINING PROTEIN"/>
    <property type="match status" value="1"/>
</dbReference>
<feature type="region of interest" description="Disordered" evidence="1">
    <location>
        <begin position="15"/>
        <end position="46"/>
    </location>
</feature>
<gene>
    <name evidence="2" type="ORF">TKK_002795</name>
</gene>